<dbReference type="GO" id="GO:0005737">
    <property type="term" value="C:cytoplasm"/>
    <property type="evidence" value="ECO:0007669"/>
    <property type="project" value="TreeGrafter"/>
</dbReference>
<reference evidence="3" key="1">
    <citation type="journal article" date="2020" name="mSystems">
        <title>Genome- and Community-Level Interaction Insights into Carbon Utilization and Element Cycling Functions of Hydrothermarchaeota in Hydrothermal Sediment.</title>
        <authorList>
            <person name="Zhou Z."/>
            <person name="Liu Y."/>
            <person name="Xu W."/>
            <person name="Pan J."/>
            <person name="Luo Z.H."/>
            <person name="Li M."/>
        </authorList>
    </citation>
    <scope>NUCLEOTIDE SEQUENCE [LARGE SCALE GENOMIC DNA]</scope>
    <source>
        <strain evidence="3">SpSt-754</strain>
    </source>
</reference>
<dbReference type="InterPro" id="IPR004408">
    <property type="entry name" value="Biotin_CoA_COase_ligase"/>
</dbReference>
<evidence type="ECO:0000256" key="1">
    <source>
        <dbReference type="ARBA" id="ARBA00022598"/>
    </source>
</evidence>
<dbReference type="NCBIfam" id="TIGR00121">
    <property type="entry name" value="birA_ligase"/>
    <property type="match status" value="1"/>
</dbReference>
<name>A0A7V3NV22_UNCW3</name>
<organism evidence="3">
    <name type="scientific">candidate division WOR-3 bacterium</name>
    <dbReference type="NCBI Taxonomy" id="2052148"/>
    <lineage>
        <taxon>Bacteria</taxon>
        <taxon>Bacteria division WOR-3</taxon>
    </lineage>
</organism>
<dbReference type="AlphaFoldDB" id="A0A7V3NV22"/>
<dbReference type="EMBL" id="DTGD01000097">
    <property type="protein sequence ID" value="HGB35771.1"/>
    <property type="molecule type" value="Genomic_DNA"/>
</dbReference>
<sequence>MDRYYIKICDSTNDTAKFFIDSGVKIPFVVISEEQTKGRGQQGRKWISQKGGLYSSFVLEKIDSKKALTVGAVASYRTLVKFLPVKVRFPNDLLVGRKKIAGVLVEQTSGATIIGLGINVNQQEFPEVIKEVATSLFLETGLLYSLQEIADILINEIERLQNLDYERVFQEYYKLVSLRGRCFLHFKDGREVVCEIKDIDKDLNLSTTAGNFNFGEVVWIEWVQ</sequence>
<proteinExistence type="predicted"/>
<gene>
    <name evidence="3" type="ORF">ENV38_02545</name>
</gene>
<dbReference type="PANTHER" id="PTHR12835:SF5">
    <property type="entry name" value="BIOTIN--PROTEIN LIGASE"/>
    <property type="match status" value="1"/>
</dbReference>
<dbReference type="PROSITE" id="PS51733">
    <property type="entry name" value="BPL_LPL_CATALYTIC"/>
    <property type="match status" value="1"/>
</dbReference>
<dbReference type="CDD" id="cd16442">
    <property type="entry name" value="BPL"/>
    <property type="match status" value="1"/>
</dbReference>
<dbReference type="PANTHER" id="PTHR12835">
    <property type="entry name" value="BIOTIN PROTEIN LIGASE"/>
    <property type="match status" value="1"/>
</dbReference>
<evidence type="ECO:0000259" key="2">
    <source>
        <dbReference type="PROSITE" id="PS51733"/>
    </source>
</evidence>
<keyword evidence="1 3" id="KW-0436">Ligase</keyword>
<dbReference type="InterPro" id="IPR045864">
    <property type="entry name" value="aa-tRNA-synth_II/BPL/LPL"/>
</dbReference>
<dbReference type="InterPro" id="IPR004143">
    <property type="entry name" value="BPL_LPL_catalytic"/>
</dbReference>
<accession>A0A7V3NV22</accession>
<dbReference type="EC" id="6.3.4.15" evidence="3"/>
<feature type="domain" description="BPL/LPL catalytic" evidence="2">
    <location>
        <begin position="1"/>
        <end position="165"/>
    </location>
</feature>
<dbReference type="Gene3D" id="3.30.930.10">
    <property type="entry name" value="Bira Bifunctional Protein, Domain 2"/>
    <property type="match status" value="1"/>
</dbReference>
<comment type="caution">
    <text evidence="3">The sequence shown here is derived from an EMBL/GenBank/DDBJ whole genome shotgun (WGS) entry which is preliminary data.</text>
</comment>
<dbReference type="Pfam" id="PF03099">
    <property type="entry name" value="BPL_LplA_LipB"/>
    <property type="match status" value="1"/>
</dbReference>
<dbReference type="SUPFAM" id="SSF55681">
    <property type="entry name" value="Class II aaRS and biotin synthetases"/>
    <property type="match status" value="1"/>
</dbReference>
<protein>
    <submittedName>
        <fullName evidence="3">Biotin--[acetyl-CoA-carboxylase] ligase</fullName>
        <ecNumber evidence="3">6.3.4.15</ecNumber>
    </submittedName>
</protein>
<evidence type="ECO:0000313" key="3">
    <source>
        <dbReference type="EMBL" id="HGB35771.1"/>
    </source>
</evidence>
<dbReference type="GO" id="GO:0004077">
    <property type="term" value="F:biotin--[biotin carboxyl-carrier protein] ligase activity"/>
    <property type="evidence" value="ECO:0007669"/>
    <property type="project" value="UniProtKB-EC"/>
</dbReference>